<dbReference type="GO" id="GO:0031624">
    <property type="term" value="F:ubiquitin conjugating enzyme binding"/>
    <property type="evidence" value="ECO:0007669"/>
    <property type="project" value="TreeGrafter"/>
</dbReference>
<comment type="domain">
    <text evidence="10">The RING-type zinc finger domain is essential for ubiquitin ligase activity.</text>
</comment>
<comment type="catalytic activity">
    <reaction evidence="1 10">
        <text>S-ubiquitinyl-[E2 ubiquitin-conjugating enzyme]-L-cysteine + [acceptor protein]-L-lysine = [E2 ubiquitin-conjugating enzyme]-L-cysteine + N(6)-ubiquitinyl-[acceptor protein]-L-lysine.</text>
        <dbReference type="EC" id="2.3.2.27"/>
    </reaction>
</comment>
<keyword evidence="7 10" id="KW-0833">Ubl conjugation pathway</keyword>
<dbReference type="Gene3D" id="2.60.210.10">
    <property type="entry name" value="Apoptosis, Tumor Necrosis Factor Receptor Associated Protein 2, Chain A"/>
    <property type="match status" value="1"/>
</dbReference>
<evidence type="ECO:0000313" key="14">
    <source>
        <dbReference type="Proteomes" id="UP000801492"/>
    </source>
</evidence>
<comment type="similarity">
    <text evidence="3 10">Belongs to the SINA (Seven in absentia) family.</text>
</comment>
<evidence type="ECO:0000256" key="2">
    <source>
        <dbReference type="ARBA" id="ARBA00004906"/>
    </source>
</evidence>
<dbReference type="InterPro" id="IPR013083">
    <property type="entry name" value="Znf_RING/FYVE/PHD"/>
</dbReference>
<dbReference type="GO" id="GO:0016567">
    <property type="term" value="P:protein ubiquitination"/>
    <property type="evidence" value="ECO:0007669"/>
    <property type="project" value="UniProtKB-UniPathway"/>
</dbReference>
<dbReference type="PANTHER" id="PTHR45877">
    <property type="entry name" value="E3 UBIQUITIN-PROTEIN LIGASE SIAH2"/>
    <property type="match status" value="1"/>
</dbReference>
<evidence type="ECO:0000313" key="13">
    <source>
        <dbReference type="EMBL" id="KAF2898007.1"/>
    </source>
</evidence>
<evidence type="ECO:0000256" key="4">
    <source>
        <dbReference type="ARBA" id="ARBA00022679"/>
    </source>
</evidence>
<dbReference type="Pfam" id="PF21362">
    <property type="entry name" value="Sina_RING"/>
    <property type="match status" value="1"/>
</dbReference>
<dbReference type="FunFam" id="3.30.40.10:FF:000041">
    <property type="entry name" value="E3 ubiquitin-protein ligase SINAT3"/>
    <property type="match status" value="1"/>
</dbReference>
<evidence type="ECO:0000256" key="10">
    <source>
        <dbReference type="RuleBase" id="RU201113"/>
    </source>
</evidence>
<evidence type="ECO:0000256" key="8">
    <source>
        <dbReference type="ARBA" id="ARBA00022833"/>
    </source>
</evidence>
<comment type="caution">
    <text evidence="13">The sequence shown here is derived from an EMBL/GenBank/DDBJ whole genome shotgun (WGS) entry which is preliminary data.</text>
</comment>
<dbReference type="InterPro" id="IPR018121">
    <property type="entry name" value="7-in-absentia-prot_TRAF-dom"/>
</dbReference>
<dbReference type="InterPro" id="IPR004162">
    <property type="entry name" value="SINA-like_animal"/>
</dbReference>
<dbReference type="InterPro" id="IPR013010">
    <property type="entry name" value="Znf_SIAH"/>
</dbReference>
<accession>A0A8K0D6L4</accession>
<feature type="domain" description="SIAH-type" evidence="12">
    <location>
        <begin position="54"/>
        <end position="115"/>
    </location>
</feature>
<name>A0A8K0D6L4_IGNLU</name>
<dbReference type="GO" id="GO:0043161">
    <property type="term" value="P:proteasome-mediated ubiquitin-dependent protein catabolic process"/>
    <property type="evidence" value="ECO:0007669"/>
    <property type="project" value="TreeGrafter"/>
</dbReference>
<keyword evidence="4" id="KW-0808">Transferase</keyword>
<keyword evidence="6 9" id="KW-0863">Zinc-finger</keyword>
<dbReference type="PANTHER" id="PTHR45877:SF2">
    <property type="entry name" value="E3 UBIQUITIN-PROTEIN LIGASE SINA-RELATED"/>
    <property type="match status" value="1"/>
</dbReference>
<dbReference type="InterPro" id="IPR001841">
    <property type="entry name" value="Znf_RING"/>
</dbReference>
<dbReference type="PROSITE" id="PS50089">
    <property type="entry name" value="ZF_RING_2"/>
    <property type="match status" value="1"/>
</dbReference>
<dbReference type="SUPFAM" id="SSF49599">
    <property type="entry name" value="TRAF domain-like"/>
    <property type="match status" value="2"/>
</dbReference>
<dbReference type="AlphaFoldDB" id="A0A8K0D6L4"/>
<protein>
    <recommendedName>
        <fullName evidence="10">E3 ubiquitin-protein ligase</fullName>
        <ecNumber evidence="10">2.3.2.27</ecNumber>
    </recommendedName>
</protein>
<evidence type="ECO:0000259" key="11">
    <source>
        <dbReference type="PROSITE" id="PS50089"/>
    </source>
</evidence>
<keyword evidence="8 10" id="KW-0862">Zinc</keyword>
<dbReference type="Gene3D" id="3.30.40.10">
    <property type="entry name" value="Zinc/RING finger domain, C3HC4 (zinc finger)"/>
    <property type="match status" value="3"/>
</dbReference>
<evidence type="ECO:0000256" key="6">
    <source>
        <dbReference type="ARBA" id="ARBA00022771"/>
    </source>
</evidence>
<dbReference type="GO" id="GO:0008270">
    <property type="term" value="F:zinc ion binding"/>
    <property type="evidence" value="ECO:0007669"/>
    <property type="project" value="UniProtKB-KW"/>
</dbReference>
<dbReference type="InterPro" id="IPR008974">
    <property type="entry name" value="TRAF-like"/>
</dbReference>
<evidence type="ECO:0000256" key="7">
    <source>
        <dbReference type="ARBA" id="ARBA00022786"/>
    </source>
</evidence>
<dbReference type="OrthoDB" id="6703897at2759"/>
<evidence type="ECO:0000256" key="3">
    <source>
        <dbReference type="ARBA" id="ARBA00009119"/>
    </source>
</evidence>
<dbReference type="UniPathway" id="UPA00143"/>
<sequence length="483" mass="55370">MDISESILAKLKCTRCQLYLSIGPITSNSTSSFFCGRFPSGGSQVKIYEAVVENFAFPCRYQSFGCQELIKWGSVQNHEQNCNKKPHICPAVPPGVCLWRGAISDITEHFEQTHSEEVTDMNVIELKLHENMEDCKLIKINNECYVFHVYFNRAQKILKLNVIQLNDVKSFNAQSYQLTLHAHDFSKHITLAADKLAPYESMDHNSIKDKNVIEMSVLKFLMQDDLSLFCEINFNVEENKKEVNTEVFKLLECPVCNECLGSPIYQCRTGHSFCSSCTSKLNDCPLCHKQLTQTRNYTLEDLVNRVSQVCRNKVLGCTYSGTYGDVKIHEETCDFYKCPLKTSLGCTWNGNFENLIEHCKNSHIYLEGENYGLLCSLTVDKCGVFRLIYSDNLFFRICRKYENEEFSVVVQVVGPSQRASDYSYEFSFVAINNNDTKLSLSDTCQIFGEDENSFNNCFKVPYSILKTFQKNNRLKCNIKVIKK</sequence>
<dbReference type="Proteomes" id="UP000801492">
    <property type="component" value="Unassembled WGS sequence"/>
</dbReference>
<dbReference type="GO" id="GO:0005737">
    <property type="term" value="C:cytoplasm"/>
    <property type="evidence" value="ECO:0007669"/>
    <property type="project" value="InterPro"/>
</dbReference>
<dbReference type="GO" id="GO:0061630">
    <property type="term" value="F:ubiquitin protein ligase activity"/>
    <property type="evidence" value="ECO:0007669"/>
    <property type="project" value="UniProtKB-EC"/>
</dbReference>
<evidence type="ECO:0000256" key="5">
    <source>
        <dbReference type="ARBA" id="ARBA00022723"/>
    </source>
</evidence>
<proteinExistence type="inferred from homology"/>
<dbReference type="Pfam" id="PF21361">
    <property type="entry name" value="Sina_ZnF"/>
    <property type="match status" value="2"/>
</dbReference>
<evidence type="ECO:0000256" key="1">
    <source>
        <dbReference type="ARBA" id="ARBA00000900"/>
    </source>
</evidence>
<gene>
    <name evidence="13" type="ORF">ILUMI_08172</name>
</gene>
<dbReference type="Pfam" id="PF03145">
    <property type="entry name" value="Sina_TRAF"/>
    <property type="match status" value="1"/>
</dbReference>
<comment type="domain">
    <text evidence="10">The SBD domain (substrate-binding domain) mediates the interaction with substrate proteins. It is related to the TRAF family.</text>
</comment>
<evidence type="ECO:0000259" key="12">
    <source>
        <dbReference type="PROSITE" id="PS51081"/>
    </source>
</evidence>
<organism evidence="13 14">
    <name type="scientific">Ignelater luminosus</name>
    <name type="common">Cucubano</name>
    <name type="synonym">Pyrophorus luminosus</name>
    <dbReference type="NCBI Taxonomy" id="2038154"/>
    <lineage>
        <taxon>Eukaryota</taxon>
        <taxon>Metazoa</taxon>
        <taxon>Ecdysozoa</taxon>
        <taxon>Arthropoda</taxon>
        <taxon>Hexapoda</taxon>
        <taxon>Insecta</taxon>
        <taxon>Pterygota</taxon>
        <taxon>Neoptera</taxon>
        <taxon>Endopterygota</taxon>
        <taxon>Coleoptera</taxon>
        <taxon>Polyphaga</taxon>
        <taxon>Elateriformia</taxon>
        <taxon>Elateroidea</taxon>
        <taxon>Elateridae</taxon>
        <taxon>Agrypninae</taxon>
        <taxon>Pyrophorini</taxon>
        <taxon>Ignelater</taxon>
    </lineage>
</organism>
<dbReference type="EMBL" id="VTPC01003801">
    <property type="protein sequence ID" value="KAF2898007.1"/>
    <property type="molecule type" value="Genomic_DNA"/>
</dbReference>
<comment type="pathway">
    <text evidence="2 10">Protein modification; protein ubiquitination.</text>
</comment>
<keyword evidence="14" id="KW-1185">Reference proteome</keyword>
<dbReference type="EC" id="2.3.2.27" evidence="10"/>
<comment type="function">
    <text evidence="10">E3 ubiquitin-protein ligase that mediates ubiquitination and subsequent proteasomal degradation of target proteins. E3 ubiquitin ligases accept ubiquitin from an E2 ubiquitin-conjugating enzyme in the form of a thioester and then directly transfers the ubiquitin to targeted substrates.</text>
</comment>
<feature type="domain" description="SIAH-type" evidence="12">
    <location>
        <begin position="305"/>
        <end position="364"/>
    </location>
</feature>
<dbReference type="SUPFAM" id="SSF57850">
    <property type="entry name" value="RING/U-box"/>
    <property type="match status" value="1"/>
</dbReference>
<reference evidence="13" key="1">
    <citation type="submission" date="2019-08" db="EMBL/GenBank/DDBJ databases">
        <title>The genome of the North American firefly Photinus pyralis.</title>
        <authorList>
            <consortium name="Photinus pyralis genome working group"/>
            <person name="Fallon T.R."/>
            <person name="Sander Lower S.E."/>
            <person name="Weng J.-K."/>
        </authorList>
    </citation>
    <scope>NUCLEOTIDE SEQUENCE</scope>
    <source>
        <strain evidence="13">TRF0915ILg1</strain>
        <tissue evidence="13">Whole body</tissue>
    </source>
</reference>
<dbReference type="PROSITE" id="PS51081">
    <property type="entry name" value="ZF_SIAH"/>
    <property type="match status" value="2"/>
</dbReference>
<feature type="domain" description="RING-type" evidence="11">
    <location>
        <begin position="253"/>
        <end position="288"/>
    </location>
</feature>
<keyword evidence="5 10" id="KW-0479">Metal-binding</keyword>
<evidence type="ECO:0000256" key="9">
    <source>
        <dbReference type="PROSITE-ProRule" id="PRU00455"/>
    </source>
</evidence>
<dbReference type="InterPro" id="IPR049548">
    <property type="entry name" value="Sina-like_RING"/>
</dbReference>